<feature type="active site" evidence="14">
    <location>
        <position position="192"/>
    </location>
</feature>
<feature type="compositionally biased region" description="Polar residues" evidence="16">
    <location>
        <begin position="337"/>
        <end position="362"/>
    </location>
</feature>
<dbReference type="PRINTS" id="PR00768">
    <property type="entry name" value="DEUTEROLYSIN"/>
</dbReference>
<keyword evidence="9 17" id="KW-0732">Signal</keyword>
<evidence type="ECO:0000256" key="12">
    <source>
        <dbReference type="ARBA" id="ARBA00023049"/>
    </source>
</evidence>
<dbReference type="GO" id="GO:0005576">
    <property type="term" value="C:extracellular region"/>
    <property type="evidence" value="ECO:0007669"/>
    <property type="project" value="UniProtKB-SubCell"/>
</dbReference>
<feature type="binding site" evidence="15">
    <location>
        <position position="195"/>
    </location>
    <ligand>
        <name>Zn(2+)</name>
        <dbReference type="ChEBI" id="CHEBI:29105"/>
        <note>catalytic</note>
    </ligand>
</feature>
<dbReference type="AlphaFoldDB" id="A0A8K0NEW0"/>
<evidence type="ECO:0000256" key="16">
    <source>
        <dbReference type="SAM" id="MobiDB-lite"/>
    </source>
</evidence>
<evidence type="ECO:0000256" key="15">
    <source>
        <dbReference type="PIRSR" id="PIRSR601384-2"/>
    </source>
</evidence>
<dbReference type="EC" id="3.4.24.39" evidence="4"/>
<dbReference type="GO" id="GO:0046872">
    <property type="term" value="F:metal ion binding"/>
    <property type="evidence" value="ECO:0007669"/>
    <property type="project" value="UniProtKB-KW"/>
</dbReference>
<evidence type="ECO:0000256" key="5">
    <source>
        <dbReference type="ARBA" id="ARBA00022525"/>
    </source>
</evidence>
<feature type="binding site" evidence="15">
    <location>
        <position position="191"/>
    </location>
    <ligand>
        <name>Zn(2+)</name>
        <dbReference type="ChEBI" id="CHEBI:29105"/>
        <note>catalytic</note>
    </ligand>
</feature>
<evidence type="ECO:0000256" key="17">
    <source>
        <dbReference type="SAM" id="SignalP"/>
    </source>
</evidence>
<dbReference type="InterPro" id="IPR029463">
    <property type="entry name" value="Lys_MEP"/>
</dbReference>
<dbReference type="GO" id="GO:0006508">
    <property type="term" value="P:proteolysis"/>
    <property type="evidence" value="ECO:0007669"/>
    <property type="project" value="UniProtKB-KW"/>
</dbReference>
<dbReference type="PANTHER" id="PTHR37016">
    <property type="match status" value="1"/>
</dbReference>
<dbReference type="Proteomes" id="UP000811619">
    <property type="component" value="Unassembled WGS sequence"/>
</dbReference>
<feature type="signal peptide" evidence="17">
    <location>
        <begin position="1"/>
        <end position="18"/>
    </location>
</feature>
<evidence type="ECO:0000313" key="19">
    <source>
        <dbReference type="EMBL" id="KAG5915603.1"/>
    </source>
</evidence>
<evidence type="ECO:0000256" key="3">
    <source>
        <dbReference type="ARBA" id="ARBA00010279"/>
    </source>
</evidence>
<evidence type="ECO:0000256" key="10">
    <source>
        <dbReference type="ARBA" id="ARBA00022801"/>
    </source>
</evidence>
<evidence type="ECO:0000256" key="6">
    <source>
        <dbReference type="ARBA" id="ARBA00022670"/>
    </source>
</evidence>
<comment type="catalytic activity">
    <reaction evidence="1">
        <text>Preferential cleavage of bonds with hydrophobic residues in P1'. Also 3-Asn-|-Gln-4 and 8-Gly-|-Ser-9 bonds in insulin B chain.</text>
        <dbReference type="EC" id="3.4.24.39"/>
    </reaction>
</comment>
<feature type="region of interest" description="Disordered" evidence="16">
    <location>
        <begin position="245"/>
        <end position="489"/>
    </location>
</feature>
<feature type="chain" id="PRO_5035461157" description="deuterolysin" evidence="17">
    <location>
        <begin position="19"/>
        <end position="489"/>
    </location>
</feature>
<dbReference type="OrthoDB" id="412874at2759"/>
<feature type="compositionally biased region" description="Acidic residues" evidence="16">
    <location>
        <begin position="424"/>
        <end position="437"/>
    </location>
</feature>
<keyword evidence="20" id="KW-1185">Reference proteome</keyword>
<keyword evidence="12" id="KW-0482">Metalloprotease</keyword>
<keyword evidence="5" id="KW-0964">Secreted</keyword>
<feature type="compositionally biased region" description="Gly residues" evidence="16">
    <location>
        <begin position="245"/>
        <end position="259"/>
    </location>
</feature>
<dbReference type="InterPro" id="IPR050414">
    <property type="entry name" value="Fungal_M35_metalloproteases"/>
</dbReference>
<keyword evidence="7" id="KW-0165">Cleavage on pair of basic residues</keyword>
<evidence type="ECO:0000256" key="9">
    <source>
        <dbReference type="ARBA" id="ARBA00022729"/>
    </source>
</evidence>
<comment type="caution">
    <text evidence="19">The sequence shown here is derived from an EMBL/GenBank/DDBJ whole genome shotgun (WGS) entry which is preliminary data.</text>
</comment>
<reference evidence="19" key="1">
    <citation type="journal article" date="2020" name="bioRxiv">
        <title>Whole genome comparisons of ergot fungi reveals the divergence and evolution of species within the genus Claviceps are the result of varying mechanisms driving genome evolution and host range expansion.</title>
        <authorList>
            <person name="Wyka S.A."/>
            <person name="Mondo S.J."/>
            <person name="Liu M."/>
            <person name="Dettman J."/>
            <person name="Nalam V."/>
            <person name="Broders K.D."/>
        </authorList>
    </citation>
    <scope>NUCLEOTIDE SEQUENCE</scope>
    <source>
        <strain evidence="19">CCC 489</strain>
    </source>
</reference>
<evidence type="ECO:0000256" key="14">
    <source>
        <dbReference type="PIRSR" id="PIRSR601384-1"/>
    </source>
</evidence>
<dbReference type="CDD" id="cd11008">
    <property type="entry name" value="M35_deuterolysin_like"/>
    <property type="match status" value="1"/>
</dbReference>
<dbReference type="Gene3D" id="3.40.390.10">
    <property type="entry name" value="Collagenase (Catalytic Domain)"/>
    <property type="match status" value="1"/>
</dbReference>
<name>A0A8K0NEW0_9HYPO</name>
<dbReference type="InterPro" id="IPR024079">
    <property type="entry name" value="MetalloPept_cat_dom_sf"/>
</dbReference>
<feature type="compositionally biased region" description="Basic and acidic residues" evidence="16">
    <location>
        <begin position="474"/>
        <end position="489"/>
    </location>
</feature>
<protein>
    <recommendedName>
        <fullName evidence="4">deuterolysin</fullName>
        <ecNumber evidence="4">3.4.24.39</ecNumber>
    </recommendedName>
</protein>
<feature type="domain" description="Lysine-specific metallo-endopeptidase" evidence="18">
    <location>
        <begin position="100"/>
        <end position="229"/>
    </location>
</feature>
<dbReference type="InterPro" id="IPR001384">
    <property type="entry name" value="Peptidase_M35"/>
</dbReference>
<feature type="compositionally biased region" description="Polar residues" evidence="16">
    <location>
        <begin position="438"/>
        <end position="448"/>
    </location>
</feature>
<sequence>MKTGSLLFGALLCNAVTASFIPLLVRRPLQEQQTTETAPAQDNRIPSCLDGHVILSNSSVVGRRAVDSTCGAHQDLIDQAYADCAARARAGEQAARSGPSPLLRAIFKDDSEHVRMRIANHLGQIAKECDKNGQGSTRISCGPCDKGVAGLTVITKGAPHGTNPVTLCDSAIKPSPQEGCGRQDLGDVLLHELSHSWGETGDRGYGIQNILRLSSTDSLENADSYSHFCKAAKLQCDVNDLVPGAGGGAKGGPRGGGARGSSQPGPNSPRPGGKQSDAGQGSGASAQPGTTTIPLPGSATPAQPVPSHSSTPEPGHPEPGSTRGGSTAPSKGADPGSGSQNGSRPSQKPVPSSPASTANPGSHSPCPMGGHSGHATHPTPSTGPSPDKNRGHTPSPSPTDGPLFGPEGLTTGGAGDGPPSAGTYDDDDDDDDDDDSSPENSGTNTGTPPSGPNKPPSRVQDNPPPEQTGGKPSTHRDPNCHDSSPRQED</sequence>
<evidence type="ECO:0000256" key="8">
    <source>
        <dbReference type="ARBA" id="ARBA00022723"/>
    </source>
</evidence>
<evidence type="ECO:0000256" key="2">
    <source>
        <dbReference type="ARBA" id="ARBA00004613"/>
    </source>
</evidence>
<dbReference type="SUPFAM" id="SSF55486">
    <property type="entry name" value="Metalloproteases ('zincins'), catalytic domain"/>
    <property type="match status" value="1"/>
</dbReference>
<evidence type="ECO:0000256" key="11">
    <source>
        <dbReference type="ARBA" id="ARBA00022833"/>
    </source>
</evidence>
<comment type="subcellular location">
    <subcellularLocation>
        <location evidence="2">Secreted</location>
    </subcellularLocation>
</comment>
<keyword evidence="6" id="KW-0645">Protease</keyword>
<proteinExistence type="inferred from homology"/>
<keyword evidence="11 15" id="KW-0862">Zinc</keyword>
<evidence type="ECO:0000313" key="20">
    <source>
        <dbReference type="Proteomes" id="UP000811619"/>
    </source>
</evidence>
<evidence type="ECO:0000259" key="18">
    <source>
        <dbReference type="Pfam" id="PF14521"/>
    </source>
</evidence>
<keyword evidence="13" id="KW-0865">Zymogen</keyword>
<evidence type="ECO:0000256" key="7">
    <source>
        <dbReference type="ARBA" id="ARBA00022685"/>
    </source>
</evidence>
<feature type="binding site" evidence="15">
    <location>
        <position position="202"/>
    </location>
    <ligand>
        <name>Zn(2+)</name>
        <dbReference type="ChEBI" id="CHEBI:29105"/>
        <note>catalytic</note>
    </ligand>
</feature>
<organism evidence="19 20">
    <name type="scientific">Claviceps africana</name>
    <dbReference type="NCBI Taxonomy" id="83212"/>
    <lineage>
        <taxon>Eukaryota</taxon>
        <taxon>Fungi</taxon>
        <taxon>Dikarya</taxon>
        <taxon>Ascomycota</taxon>
        <taxon>Pezizomycotina</taxon>
        <taxon>Sordariomycetes</taxon>
        <taxon>Hypocreomycetidae</taxon>
        <taxon>Hypocreales</taxon>
        <taxon>Clavicipitaceae</taxon>
        <taxon>Claviceps</taxon>
    </lineage>
</organism>
<evidence type="ECO:0000256" key="13">
    <source>
        <dbReference type="ARBA" id="ARBA00023145"/>
    </source>
</evidence>
<dbReference type="GO" id="GO:0004222">
    <property type="term" value="F:metalloendopeptidase activity"/>
    <property type="evidence" value="ECO:0007669"/>
    <property type="project" value="InterPro"/>
</dbReference>
<evidence type="ECO:0000256" key="1">
    <source>
        <dbReference type="ARBA" id="ARBA00001187"/>
    </source>
</evidence>
<keyword evidence="10" id="KW-0378">Hydrolase</keyword>
<feature type="compositionally biased region" description="Low complexity" evidence="16">
    <location>
        <begin position="272"/>
        <end position="289"/>
    </location>
</feature>
<accession>A0A8K0NEW0</accession>
<dbReference type="EMBL" id="SRPY01000967">
    <property type="protein sequence ID" value="KAG5915603.1"/>
    <property type="molecule type" value="Genomic_DNA"/>
</dbReference>
<keyword evidence="8 15" id="KW-0479">Metal-binding</keyword>
<dbReference type="PANTHER" id="PTHR37016:SF3">
    <property type="entry name" value="NEUTRAL PROTEASE 2-RELATED"/>
    <property type="match status" value="1"/>
</dbReference>
<evidence type="ECO:0000256" key="4">
    <source>
        <dbReference type="ARBA" id="ARBA00012431"/>
    </source>
</evidence>
<gene>
    <name evidence="19" type="ORF">E4U42_007971</name>
</gene>
<comment type="cofactor">
    <cofactor evidence="15">
        <name>Zn(2+)</name>
        <dbReference type="ChEBI" id="CHEBI:29105"/>
    </cofactor>
    <text evidence="15">Binds 1 zinc ion per subunit.</text>
</comment>
<comment type="similarity">
    <text evidence="3">Belongs to the peptidase M35 family.</text>
</comment>
<dbReference type="Pfam" id="PF14521">
    <property type="entry name" value="Aspzincin_M35"/>
    <property type="match status" value="1"/>
</dbReference>